<reference evidence="4" key="1">
    <citation type="journal article" date="2022" name="Front. Genet.">
        <title>Chromosome-Scale Assembly of the Dendrobium nobile Genome Provides Insights Into the Molecular Mechanism of the Biosynthesis of the Medicinal Active Ingredient of Dendrobium.</title>
        <authorList>
            <person name="Xu Q."/>
            <person name="Niu S.-C."/>
            <person name="Li K.-L."/>
            <person name="Zheng P.-J."/>
            <person name="Zhang X.-J."/>
            <person name="Jia Y."/>
            <person name="Liu Y."/>
            <person name="Niu Y.-X."/>
            <person name="Yu L.-H."/>
            <person name="Chen D.-F."/>
            <person name="Zhang G.-Q."/>
        </authorList>
    </citation>
    <scope>NUCLEOTIDE SEQUENCE</scope>
    <source>
        <tissue evidence="4">Leaf</tissue>
    </source>
</reference>
<name>A0A8T3C361_DENNO</name>
<dbReference type="Gene3D" id="3.30.160.60">
    <property type="entry name" value="Classic Zinc Finger"/>
    <property type="match status" value="1"/>
</dbReference>
<evidence type="ECO:0000256" key="1">
    <source>
        <dbReference type="PROSITE-ProRule" id="PRU00042"/>
    </source>
</evidence>
<dbReference type="GO" id="GO:0008270">
    <property type="term" value="F:zinc ion binding"/>
    <property type="evidence" value="ECO:0007669"/>
    <property type="project" value="UniProtKB-KW"/>
</dbReference>
<evidence type="ECO:0000259" key="3">
    <source>
        <dbReference type="PROSITE" id="PS50157"/>
    </source>
</evidence>
<protein>
    <recommendedName>
        <fullName evidence="3">C2H2-type domain-containing protein</fullName>
    </recommendedName>
</protein>
<gene>
    <name evidence="4" type="ORF">KFK09_003072</name>
</gene>
<dbReference type="Proteomes" id="UP000829196">
    <property type="component" value="Unassembled WGS sequence"/>
</dbReference>
<evidence type="ECO:0000313" key="4">
    <source>
        <dbReference type="EMBL" id="KAI0527471.1"/>
    </source>
</evidence>
<proteinExistence type="predicted"/>
<dbReference type="InterPro" id="IPR013087">
    <property type="entry name" value="Znf_C2H2_type"/>
</dbReference>
<accession>A0A8T3C361</accession>
<evidence type="ECO:0000313" key="5">
    <source>
        <dbReference type="Proteomes" id="UP000829196"/>
    </source>
</evidence>
<keyword evidence="1" id="KW-0479">Metal-binding</keyword>
<dbReference type="OrthoDB" id="1933825at2759"/>
<dbReference type="SUPFAM" id="SSF57667">
    <property type="entry name" value="beta-beta-alpha zinc fingers"/>
    <property type="match status" value="1"/>
</dbReference>
<sequence length="192" mass="21904">MEQQQEKTSNNQRLASQTKDYEEEEVEQVRNGKSRKWLELTLGRNMSSAMENSSDSQNKPSPLKVFSCNFCMRKFYSSQALGGHQNAHKRERGAAKRTHQSHKMILSLPFSPSLIHSLTVQPHSVQPHSVVNKLKVEGGMAMAARFQDVQMIWHPIALKEGRNISWPGSFQLKPQDSEKPSELHQIDLNLKL</sequence>
<evidence type="ECO:0000256" key="2">
    <source>
        <dbReference type="SAM" id="MobiDB-lite"/>
    </source>
</evidence>
<dbReference type="InterPro" id="IPR053266">
    <property type="entry name" value="Zinc_finger_protein_7"/>
</dbReference>
<keyword evidence="1" id="KW-0863">Zinc-finger</keyword>
<organism evidence="4 5">
    <name type="scientific">Dendrobium nobile</name>
    <name type="common">Orchid</name>
    <dbReference type="NCBI Taxonomy" id="94219"/>
    <lineage>
        <taxon>Eukaryota</taxon>
        <taxon>Viridiplantae</taxon>
        <taxon>Streptophyta</taxon>
        <taxon>Embryophyta</taxon>
        <taxon>Tracheophyta</taxon>
        <taxon>Spermatophyta</taxon>
        <taxon>Magnoliopsida</taxon>
        <taxon>Liliopsida</taxon>
        <taxon>Asparagales</taxon>
        <taxon>Orchidaceae</taxon>
        <taxon>Epidendroideae</taxon>
        <taxon>Malaxideae</taxon>
        <taxon>Dendrobiinae</taxon>
        <taxon>Dendrobium</taxon>
    </lineage>
</organism>
<dbReference type="PROSITE" id="PS00028">
    <property type="entry name" value="ZINC_FINGER_C2H2_1"/>
    <property type="match status" value="1"/>
</dbReference>
<feature type="compositionally biased region" description="Polar residues" evidence="2">
    <location>
        <begin position="1"/>
        <end position="18"/>
    </location>
</feature>
<dbReference type="EMBL" id="JAGYWB010000003">
    <property type="protein sequence ID" value="KAI0527471.1"/>
    <property type="molecule type" value="Genomic_DNA"/>
</dbReference>
<comment type="caution">
    <text evidence="4">The sequence shown here is derived from an EMBL/GenBank/DDBJ whole genome shotgun (WGS) entry which is preliminary data.</text>
</comment>
<feature type="region of interest" description="Disordered" evidence="2">
    <location>
        <begin position="1"/>
        <end position="38"/>
    </location>
</feature>
<keyword evidence="1" id="KW-0862">Zinc</keyword>
<dbReference type="PANTHER" id="PTHR47593">
    <property type="entry name" value="ZINC FINGER PROTEIN 4-LIKE"/>
    <property type="match status" value="1"/>
</dbReference>
<dbReference type="PROSITE" id="PS50157">
    <property type="entry name" value="ZINC_FINGER_C2H2_2"/>
    <property type="match status" value="1"/>
</dbReference>
<feature type="domain" description="C2H2-type" evidence="3">
    <location>
        <begin position="66"/>
        <end position="93"/>
    </location>
</feature>
<dbReference type="AlphaFoldDB" id="A0A8T3C361"/>
<dbReference type="InterPro" id="IPR036236">
    <property type="entry name" value="Znf_C2H2_sf"/>
</dbReference>
<dbReference type="PANTHER" id="PTHR47593:SF8">
    <property type="entry name" value="OS12G0581900 PROTEIN"/>
    <property type="match status" value="1"/>
</dbReference>
<keyword evidence="5" id="KW-1185">Reference proteome</keyword>